<dbReference type="OrthoDB" id="445594at2759"/>
<dbReference type="Proteomes" id="UP000244803">
    <property type="component" value="Chromosome 3"/>
</dbReference>
<evidence type="ECO:0000313" key="3">
    <source>
        <dbReference type="EMBL" id="UKJ88651.2"/>
    </source>
</evidence>
<feature type="compositionally biased region" description="Polar residues" evidence="2">
    <location>
        <begin position="129"/>
        <end position="140"/>
    </location>
</feature>
<feature type="region of interest" description="Disordered" evidence="2">
    <location>
        <begin position="53"/>
        <end position="233"/>
    </location>
</feature>
<gene>
    <name evidence="3" type="ORF">MACJ_001895</name>
</gene>
<reference evidence="3" key="1">
    <citation type="submission" date="2022-07" db="EMBL/GenBank/DDBJ databases">
        <title>Evaluation of T. orientalis genome assembly methods using nanopore sequencing and analysis of variation between genomes.</title>
        <authorList>
            <person name="Yam J."/>
            <person name="Micallef M.L."/>
            <person name="Liu M."/>
            <person name="Djordjevic S.P."/>
            <person name="Bogema D.R."/>
            <person name="Jenkins C."/>
        </authorList>
    </citation>
    <scope>NUCLEOTIDE SEQUENCE</scope>
    <source>
        <strain evidence="3">Fish Creek</strain>
    </source>
</reference>
<dbReference type="Gene3D" id="1.25.40.180">
    <property type="match status" value="1"/>
</dbReference>
<keyword evidence="1" id="KW-0175">Coiled coil</keyword>
<dbReference type="EMBL" id="CP056066">
    <property type="protein sequence ID" value="UKJ88651.2"/>
    <property type="molecule type" value="Genomic_DNA"/>
</dbReference>
<feature type="compositionally biased region" description="Basic and acidic residues" evidence="2">
    <location>
        <begin position="63"/>
        <end position="108"/>
    </location>
</feature>
<feature type="compositionally biased region" description="Basic and acidic residues" evidence="2">
    <location>
        <begin position="204"/>
        <end position="233"/>
    </location>
</feature>
<feature type="compositionally biased region" description="Basic and acidic residues" evidence="2">
    <location>
        <begin position="141"/>
        <end position="188"/>
    </location>
</feature>
<organism evidence="3 4">
    <name type="scientific">Theileria orientalis</name>
    <dbReference type="NCBI Taxonomy" id="68886"/>
    <lineage>
        <taxon>Eukaryota</taxon>
        <taxon>Sar</taxon>
        <taxon>Alveolata</taxon>
        <taxon>Apicomplexa</taxon>
        <taxon>Aconoidasida</taxon>
        <taxon>Piroplasmida</taxon>
        <taxon>Theileriidae</taxon>
        <taxon>Theileria</taxon>
    </lineage>
</organism>
<feature type="coiled-coil region" evidence="1">
    <location>
        <begin position="4"/>
        <end position="31"/>
    </location>
</feature>
<proteinExistence type="predicted"/>
<name>A0A976M591_THEOR</name>
<feature type="region of interest" description="Disordered" evidence="2">
    <location>
        <begin position="496"/>
        <end position="516"/>
    </location>
</feature>
<evidence type="ECO:0000256" key="1">
    <source>
        <dbReference type="SAM" id="Coils"/>
    </source>
</evidence>
<evidence type="ECO:0000256" key="2">
    <source>
        <dbReference type="SAM" id="MobiDB-lite"/>
    </source>
</evidence>
<evidence type="ECO:0000313" key="4">
    <source>
        <dbReference type="Proteomes" id="UP000244803"/>
    </source>
</evidence>
<feature type="compositionally biased region" description="Acidic residues" evidence="2">
    <location>
        <begin position="496"/>
        <end position="511"/>
    </location>
</feature>
<dbReference type="AlphaFoldDB" id="A0A976M591"/>
<sequence>MGTRKHISVNLRDLQRVMNKAEDEFPNTNTETKSKFGATKNFEYKLSNNRWENEDYDDDFDLPTEKLVEPDFSTLRDPEPKPLVERRQPAVKVDDSNLDDNWRSHDIGTTDDTSEAWRTVKPKEDQKNHSSNFRNSFPQSKNKDQELTRETKNEEPKKLYVPRFKREAVEKPENDRFSCLEDPKDDNSPIRANSLKESAPFSRNENDRKEDRPRDDWGFIEKNEERPRNDRFREDKYKEDDKFKKSVFSTEVRSSPIDEKKTKEALKKGLFVPSYRRNMKKEETVEDIFMKAAGLTESKFDQELKSKRDVGEADKPKKEAKKNEVVNHNKLFKCSTETVSLVEEYVLSQLKRPDDDSNNTRSGFPEFDEEGSIVPAIVTCVIVLKSCERCTTLQEVQAMFKSVQKWLLHTTQNHDTRVLLTELAKSTHHWGYPALSSSVYLVEALFDSLFTLGVVNKSVFLQWFESDVDEIPDRVTLLIQLMDWKKWLSGENIEEVVEESESDSEEDDSDIEANVPKPIRLTKGVKFK</sequence>
<protein>
    <recommendedName>
        <fullName evidence="5">W2 domain-containing protein</fullName>
    </recommendedName>
</protein>
<accession>A0A976M591</accession>
<evidence type="ECO:0008006" key="5">
    <source>
        <dbReference type="Google" id="ProtNLM"/>
    </source>
</evidence>